<evidence type="ECO:0000313" key="3">
    <source>
        <dbReference type="Proteomes" id="UP001470230"/>
    </source>
</evidence>
<dbReference type="Pfam" id="PF13358">
    <property type="entry name" value="DDE_3"/>
    <property type="match status" value="1"/>
</dbReference>
<proteinExistence type="predicted"/>
<accession>A0ABR2H2E0</accession>
<sequence>MNNTKDFLISKIILQVNQEILRLYNRSDKYKFDTNSFYDDMNVINSDPKKMPECVKAYRKARNIPNDKPIYTKKTIMKKIRTYEKLSPETKELYLNKEYGNWGGLREILRKVNEETLRCLITLVLDFPTLSTTSYTTYLNSKYGPNYSNNISVHSKKRYLNSIGFKIKRASFAPPNRNSIGLRIFRVAWCKIIEDILKEKNVLFGFIDEAAITTCEGKNHGRAFEGITPLINCPLSKVKMSVIAIVFPGFGVLYKIIENSTSGEQYSQFLKEAIEFTRKYICNYSTEIVIIEDNCPMHNTENVENTIKELNIALLPTVQYSPALNGVIEGYFGIVKSHIFIDATTQGDYAIKDSIEKEWEYSTLQYFGDAKSIQLFREWRTRMQECEADMPLFSKHVTVNNNFDDEIEKQLQVYVDRYMNQIEHQINFK</sequence>
<organism evidence="2 3">
    <name type="scientific">Tritrichomonas musculus</name>
    <dbReference type="NCBI Taxonomy" id="1915356"/>
    <lineage>
        <taxon>Eukaryota</taxon>
        <taxon>Metamonada</taxon>
        <taxon>Parabasalia</taxon>
        <taxon>Tritrichomonadida</taxon>
        <taxon>Tritrichomonadidae</taxon>
        <taxon>Tritrichomonas</taxon>
    </lineage>
</organism>
<evidence type="ECO:0000313" key="2">
    <source>
        <dbReference type="EMBL" id="KAK8840006.1"/>
    </source>
</evidence>
<dbReference type="InterPro" id="IPR036397">
    <property type="entry name" value="RNaseH_sf"/>
</dbReference>
<protein>
    <recommendedName>
        <fullName evidence="1">Tc1-like transposase DDE domain-containing protein</fullName>
    </recommendedName>
</protein>
<reference evidence="2 3" key="1">
    <citation type="submission" date="2024-04" db="EMBL/GenBank/DDBJ databases">
        <title>Tritrichomonas musculus Genome.</title>
        <authorList>
            <person name="Alves-Ferreira E."/>
            <person name="Grigg M."/>
            <person name="Lorenzi H."/>
            <person name="Galac M."/>
        </authorList>
    </citation>
    <scope>NUCLEOTIDE SEQUENCE [LARGE SCALE GENOMIC DNA]</scope>
    <source>
        <strain evidence="2 3">EAF2021</strain>
    </source>
</reference>
<dbReference type="InterPro" id="IPR038717">
    <property type="entry name" value="Tc1-like_DDE_dom"/>
</dbReference>
<comment type="caution">
    <text evidence="2">The sequence shown here is derived from an EMBL/GenBank/DDBJ whole genome shotgun (WGS) entry which is preliminary data.</text>
</comment>
<keyword evidence="3" id="KW-1185">Reference proteome</keyword>
<dbReference type="Gene3D" id="3.30.420.10">
    <property type="entry name" value="Ribonuclease H-like superfamily/Ribonuclease H"/>
    <property type="match status" value="1"/>
</dbReference>
<gene>
    <name evidence="2" type="ORF">M9Y10_031291</name>
</gene>
<dbReference type="Proteomes" id="UP001470230">
    <property type="component" value="Unassembled WGS sequence"/>
</dbReference>
<feature type="domain" description="Tc1-like transposase DDE" evidence="1">
    <location>
        <begin position="206"/>
        <end position="340"/>
    </location>
</feature>
<dbReference type="EMBL" id="JAPFFF010000049">
    <property type="protein sequence ID" value="KAK8840006.1"/>
    <property type="molecule type" value="Genomic_DNA"/>
</dbReference>
<evidence type="ECO:0000259" key="1">
    <source>
        <dbReference type="Pfam" id="PF13358"/>
    </source>
</evidence>
<name>A0ABR2H2E0_9EUKA</name>